<evidence type="ECO:0000313" key="2">
    <source>
        <dbReference type="EMBL" id="ODS34570.1"/>
    </source>
</evidence>
<accession>A0A1E3XG26</accession>
<gene>
    <name evidence="2" type="ORF">SCARUB_00305</name>
</gene>
<dbReference type="Gene3D" id="3.40.50.150">
    <property type="entry name" value="Vaccinia Virus protein VP39"/>
    <property type="match status" value="1"/>
</dbReference>
<organism evidence="2 3">
    <name type="scientific">Candidatus Scalindua rubra</name>
    <dbReference type="NCBI Taxonomy" id="1872076"/>
    <lineage>
        <taxon>Bacteria</taxon>
        <taxon>Pseudomonadati</taxon>
        <taxon>Planctomycetota</taxon>
        <taxon>Candidatus Brocadiia</taxon>
        <taxon>Candidatus Brocadiales</taxon>
        <taxon>Candidatus Scalinduaceae</taxon>
        <taxon>Candidatus Scalindua</taxon>
    </lineage>
</organism>
<sequence length="262" mass="29687">MLKAISKGKQITRALTKRLILSIPVLAYLIRRFLYGRKIFERLESSEALYLLGLDFHGKIVFDIGSYIGEITQFFASSVGKKGYVVAFEANPDTYKRLTQRIGRDIDPNVLAVNMAVGLTSGTCHLTVRNLEAATATFDLNIQAQIIAEGNYYECNVPMCSLDDYVASGECDVIPHFIKIDAEGAEFDILRGAIRLLKMYHPELFIEIHGATQALKEKNIENIIGFLESLNYSIYHVESHQEISLRNYRLAREGHIYCKWNL</sequence>
<evidence type="ECO:0000259" key="1">
    <source>
        <dbReference type="Pfam" id="PF05050"/>
    </source>
</evidence>
<feature type="domain" description="Methyltransferase FkbM" evidence="1">
    <location>
        <begin position="63"/>
        <end position="233"/>
    </location>
</feature>
<dbReference type="InterPro" id="IPR052514">
    <property type="entry name" value="SAM-dependent_MTase"/>
</dbReference>
<dbReference type="PANTHER" id="PTHR34203">
    <property type="entry name" value="METHYLTRANSFERASE, FKBM FAMILY PROTEIN"/>
    <property type="match status" value="1"/>
</dbReference>
<dbReference type="InterPro" id="IPR006342">
    <property type="entry name" value="FkbM_mtfrase"/>
</dbReference>
<dbReference type="PANTHER" id="PTHR34203:SF15">
    <property type="entry name" value="SLL1173 PROTEIN"/>
    <property type="match status" value="1"/>
</dbReference>
<dbReference type="NCBIfam" id="TIGR01444">
    <property type="entry name" value="fkbM_fam"/>
    <property type="match status" value="1"/>
</dbReference>
<keyword evidence="2" id="KW-0489">Methyltransferase</keyword>
<dbReference type="GO" id="GO:0032259">
    <property type="term" value="P:methylation"/>
    <property type="evidence" value="ECO:0007669"/>
    <property type="project" value="UniProtKB-KW"/>
</dbReference>
<dbReference type="Pfam" id="PF05050">
    <property type="entry name" value="Methyltransf_21"/>
    <property type="match status" value="1"/>
</dbReference>
<dbReference type="SUPFAM" id="SSF53335">
    <property type="entry name" value="S-adenosyl-L-methionine-dependent methyltransferases"/>
    <property type="match status" value="1"/>
</dbReference>
<name>A0A1E3XG26_9BACT</name>
<dbReference type="InterPro" id="IPR029063">
    <property type="entry name" value="SAM-dependent_MTases_sf"/>
</dbReference>
<evidence type="ECO:0000313" key="3">
    <source>
        <dbReference type="Proteomes" id="UP000094056"/>
    </source>
</evidence>
<dbReference type="AlphaFoldDB" id="A0A1E3XG26"/>
<comment type="caution">
    <text evidence="2">The sequence shown here is derived from an EMBL/GenBank/DDBJ whole genome shotgun (WGS) entry which is preliminary data.</text>
</comment>
<dbReference type="EMBL" id="MAYW01000004">
    <property type="protein sequence ID" value="ODS34570.1"/>
    <property type="molecule type" value="Genomic_DNA"/>
</dbReference>
<reference evidence="2 3" key="1">
    <citation type="submission" date="2016-07" db="EMBL/GenBank/DDBJ databases">
        <title>Draft genome of Scalindua rubra, obtained from a brine-seawater interface in the Red Sea, sheds light on salt adaptation in anammox bacteria.</title>
        <authorList>
            <person name="Speth D.R."/>
            <person name="Lagkouvardos I."/>
            <person name="Wang Y."/>
            <person name="Qian P.-Y."/>
            <person name="Dutilh B.E."/>
            <person name="Jetten M.S."/>
        </authorList>
    </citation>
    <scope>NUCLEOTIDE SEQUENCE [LARGE SCALE GENOMIC DNA]</scope>
    <source>
        <strain evidence="2">BSI-1</strain>
    </source>
</reference>
<dbReference type="Proteomes" id="UP000094056">
    <property type="component" value="Unassembled WGS sequence"/>
</dbReference>
<dbReference type="GO" id="GO:0008168">
    <property type="term" value="F:methyltransferase activity"/>
    <property type="evidence" value="ECO:0007669"/>
    <property type="project" value="UniProtKB-KW"/>
</dbReference>
<keyword evidence="2" id="KW-0808">Transferase</keyword>
<proteinExistence type="predicted"/>
<protein>
    <submittedName>
        <fullName evidence="2">SAM-dependent methyltransferase</fullName>
    </submittedName>
</protein>